<dbReference type="SUPFAM" id="SSF53098">
    <property type="entry name" value="Ribonuclease H-like"/>
    <property type="match status" value="1"/>
</dbReference>
<dbReference type="PANTHER" id="PTHR45835">
    <property type="entry name" value="YALI0A06105P"/>
    <property type="match status" value="1"/>
</dbReference>
<gene>
    <name evidence="2" type="ORF">EPI10_005867</name>
</gene>
<dbReference type="Pfam" id="PF17919">
    <property type="entry name" value="RT_RNaseH_2"/>
    <property type="match status" value="1"/>
</dbReference>
<proteinExistence type="predicted"/>
<dbReference type="Gene3D" id="3.30.420.10">
    <property type="entry name" value="Ribonuclease H-like superfamily/Ribonuclease H"/>
    <property type="match status" value="1"/>
</dbReference>
<dbReference type="PANTHER" id="PTHR45835:SF99">
    <property type="entry name" value="CHROMO DOMAIN-CONTAINING PROTEIN-RELATED"/>
    <property type="match status" value="1"/>
</dbReference>
<evidence type="ECO:0000313" key="2">
    <source>
        <dbReference type="EMBL" id="KAA3483719.1"/>
    </source>
</evidence>
<accession>A0A5B6WPA5</accession>
<comment type="caution">
    <text evidence="2">The sequence shown here is derived from an EMBL/GenBank/DDBJ whole genome shotgun (WGS) entry which is preliminary data.</text>
</comment>
<dbReference type="OrthoDB" id="111931at2759"/>
<dbReference type="Gene3D" id="3.30.70.270">
    <property type="match status" value="1"/>
</dbReference>
<sequence length="307" mass="35382">MIATPMTRLLQKDVRFEWSEKCQKSFKQLNALLTEALVLVQPESGKEFVVFNDTSLNGLGCVFMQEGNVVAYASRQLKLDKKNYPTHDIELAAIWRRLELLKYYGLVIDYHPRKENVVADALNRKSLFTLRALNTQSALSDDGSIVAEICVPRNSELIQKILNEAHSSCLSQFKPEHQVSSGLLQPIITPEWKWDRVTMDFVSSLPLSLKKKDVIWVVVNRLTKLTHFIPVRTDYSLDKLAELYISEIVRLHEVPLSIVSDRDLSENKIHRVDLIRETEEKVKVMRNSLKAASDSTEIVRRLEMERY</sequence>
<evidence type="ECO:0000313" key="3">
    <source>
        <dbReference type="Proteomes" id="UP000325315"/>
    </source>
</evidence>
<dbReference type="EMBL" id="SMMG02000002">
    <property type="protein sequence ID" value="KAA3483719.1"/>
    <property type="molecule type" value="Genomic_DNA"/>
</dbReference>
<dbReference type="InterPro" id="IPR012337">
    <property type="entry name" value="RNaseH-like_sf"/>
</dbReference>
<dbReference type="InterPro" id="IPR043502">
    <property type="entry name" value="DNA/RNA_pol_sf"/>
</dbReference>
<dbReference type="AlphaFoldDB" id="A0A5B6WPA5"/>
<dbReference type="GO" id="GO:0003676">
    <property type="term" value="F:nucleic acid binding"/>
    <property type="evidence" value="ECO:0007669"/>
    <property type="project" value="InterPro"/>
</dbReference>
<feature type="domain" description="Reverse transcriptase/retrotransposon-derived protein RNase H-like" evidence="1">
    <location>
        <begin position="18"/>
        <end position="104"/>
    </location>
</feature>
<dbReference type="InterPro" id="IPR041577">
    <property type="entry name" value="RT_RNaseH_2"/>
</dbReference>
<protein>
    <submittedName>
        <fullName evidence="2">Integrase</fullName>
    </submittedName>
</protein>
<dbReference type="SUPFAM" id="SSF56672">
    <property type="entry name" value="DNA/RNA polymerases"/>
    <property type="match status" value="1"/>
</dbReference>
<reference evidence="3" key="1">
    <citation type="journal article" date="2019" name="Plant Biotechnol. J.">
        <title>Genome sequencing of the Australian wild diploid species Gossypium australe highlights disease resistance and delayed gland morphogenesis.</title>
        <authorList>
            <person name="Cai Y."/>
            <person name="Cai X."/>
            <person name="Wang Q."/>
            <person name="Wang P."/>
            <person name="Zhang Y."/>
            <person name="Cai C."/>
            <person name="Xu Y."/>
            <person name="Wang K."/>
            <person name="Zhou Z."/>
            <person name="Wang C."/>
            <person name="Geng S."/>
            <person name="Li B."/>
            <person name="Dong Q."/>
            <person name="Hou Y."/>
            <person name="Wang H."/>
            <person name="Ai P."/>
            <person name="Liu Z."/>
            <person name="Yi F."/>
            <person name="Sun M."/>
            <person name="An G."/>
            <person name="Cheng J."/>
            <person name="Zhang Y."/>
            <person name="Shi Q."/>
            <person name="Xie Y."/>
            <person name="Shi X."/>
            <person name="Chang Y."/>
            <person name="Huang F."/>
            <person name="Chen Y."/>
            <person name="Hong S."/>
            <person name="Mi L."/>
            <person name="Sun Q."/>
            <person name="Zhang L."/>
            <person name="Zhou B."/>
            <person name="Peng R."/>
            <person name="Zhang X."/>
            <person name="Liu F."/>
        </authorList>
    </citation>
    <scope>NUCLEOTIDE SEQUENCE [LARGE SCALE GENOMIC DNA]</scope>
    <source>
        <strain evidence="3">cv. PA1801</strain>
    </source>
</reference>
<organism evidence="2 3">
    <name type="scientific">Gossypium australe</name>
    <dbReference type="NCBI Taxonomy" id="47621"/>
    <lineage>
        <taxon>Eukaryota</taxon>
        <taxon>Viridiplantae</taxon>
        <taxon>Streptophyta</taxon>
        <taxon>Embryophyta</taxon>
        <taxon>Tracheophyta</taxon>
        <taxon>Spermatophyta</taxon>
        <taxon>Magnoliopsida</taxon>
        <taxon>eudicotyledons</taxon>
        <taxon>Gunneridae</taxon>
        <taxon>Pentapetalae</taxon>
        <taxon>rosids</taxon>
        <taxon>malvids</taxon>
        <taxon>Malvales</taxon>
        <taxon>Malvaceae</taxon>
        <taxon>Malvoideae</taxon>
        <taxon>Gossypium</taxon>
    </lineage>
</organism>
<dbReference type="Proteomes" id="UP000325315">
    <property type="component" value="Unassembled WGS sequence"/>
</dbReference>
<dbReference type="InterPro" id="IPR043128">
    <property type="entry name" value="Rev_trsase/Diguanyl_cyclase"/>
</dbReference>
<keyword evidence="3" id="KW-1185">Reference proteome</keyword>
<dbReference type="InterPro" id="IPR036397">
    <property type="entry name" value="RNaseH_sf"/>
</dbReference>
<evidence type="ECO:0000259" key="1">
    <source>
        <dbReference type="Pfam" id="PF17919"/>
    </source>
</evidence>
<name>A0A5B6WPA5_9ROSI</name>